<dbReference type="InterPro" id="IPR036390">
    <property type="entry name" value="WH_DNA-bd_sf"/>
</dbReference>
<dbReference type="SUPFAM" id="SSF46785">
    <property type="entry name" value="Winged helix' DNA-binding domain"/>
    <property type="match status" value="1"/>
</dbReference>
<dbReference type="InterPro" id="IPR050211">
    <property type="entry name" value="FOX_domain-containing"/>
</dbReference>
<dbReference type="GO" id="GO:0030154">
    <property type="term" value="P:cell differentiation"/>
    <property type="evidence" value="ECO:0007669"/>
    <property type="project" value="TreeGrafter"/>
</dbReference>
<organism evidence="5 6">
    <name type="scientific">Paralvinella palmiformis</name>
    <dbReference type="NCBI Taxonomy" id="53620"/>
    <lineage>
        <taxon>Eukaryota</taxon>
        <taxon>Metazoa</taxon>
        <taxon>Spiralia</taxon>
        <taxon>Lophotrochozoa</taxon>
        <taxon>Annelida</taxon>
        <taxon>Polychaeta</taxon>
        <taxon>Sedentaria</taxon>
        <taxon>Canalipalpata</taxon>
        <taxon>Terebellida</taxon>
        <taxon>Terebelliformia</taxon>
        <taxon>Alvinellidae</taxon>
        <taxon>Paralvinella</taxon>
    </lineage>
</organism>
<feature type="region of interest" description="Disordered" evidence="3">
    <location>
        <begin position="1"/>
        <end position="35"/>
    </location>
</feature>
<keyword evidence="2" id="KW-0539">Nucleus</keyword>
<dbReference type="GO" id="GO:0005634">
    <property type="term" value="C:nucleus"/>
    <property type="evidence" value="ECO:0007669"/>
    <property type="project" value="UniProtKB-SubCell"/>
</dbReference>
<sequence length="329" mass="37541">MTTMRDVMTTKGGAQQQQQQQQQQQPQQPQQQPLLSVDSCLGYGQVGGYNEENRMWSTPQKPSWTDIHDIVRSSSSKVNRRLDRNQNAIEADSFLRHASGLRDDVAAVVAPILTVPVGNEDRKRRRYEELVPELPLADVERSPPEELEREIDGTGSDLFTSIARAILQASGGEILLGEIYGFMAANYAIFKNDVYKNWRVRVRHVLSVNSCFVKGKRAKSGRGFYWMIHPACVDSFRSGDISKRRAAQLVKRWQKQQSELEKERSRIAQCTPRATGESTFSDSRCPDGYVIPDRTAHHQRVYTPMTTVELSEYDYYELLMNLSDGRKQH</sequence>
<evidence type="ECO:0000256" key="2">
    <source>
        <dbReference type="PROSITE-ProRule" id="PRU00089"/>
    </source>
</evidence>
<dbReference type="PANTHER" id="PTHR11829:SF142">
    <property type="entry name" value="FORK-HEAD DOMAIN-CONTAINING PROTEIN"/>
    <property type="match status" value="1"/>
</dbReference>
<feature type="DNA-binding region" description="Fork-head" evidence="2">
    <location>
        <begin position="162"/>
        <end position="246"/>
    </location>
</feature>
<dbReference type="InterPro" id="IPR001766">
    <property type="entry name" value="Fork_head_dom"/>
</dbReference>
<feature type="domain" description="Fork-head" evidence="4">
    <location>
        <begin position="162"/>
        <end position="246"/>
    </location>
</feature>
<comment type="caution">
    <text evidence="5">The sequence shown here is derived from an EMBL/GenBank/DDBJ whole genome shotgun (WGS) entry which is preliminary data.</text>
</comment>
<dbReference type="GO" id="GO:0000978">
    <property type="term" value="F:RNA polymerase II cis-regulatory region sequence-specific DNA binding"/>
    <property type="evidence" value="ECO:0007669"/>
    <property type="project" value="TreeGrafter"/>
</dbReference>
<dbReference type="Pfam" id="PF00250">
    <property type="entry name" value="Forkhead"/>
    <property type="match status" value="1"/>
</dbReference>
<dbReference type="AlphaFoldDB" id="A0AAD9J8H5"/>
<dbReference type="SUPFAM" id="SSF81995">
    <property type="entry name" value="beta-sandwich domain of Sec23/24"/>
    <property type="match status" value="1"/>
</dbReference>
<evidence type="ECO:0000259" key="4">
    <source>
        <dbReference type="PROSITE" id="PS50039"/>
    </source>
</evidence>
<evidence type="ECO:0000313" key="5">
    <source>
        <dbReference type="EMBL" id="KAK2147855.1"/>
    </source>
</evidence>
<evidence type="ECO:0000313" key="6">
    <source>
        <dbReference type="Proteomes" id="UP001208570"/>
    </source>
</evidence>
<accession>A0AAD9J8H5</accession>
<dbReference type="GO" id="GO:0009653">
    <property type="term" value="P:anatomical structure morphogenesis"/>
    <property type="evidence" value="ECO:0007669"/>
    <property type="project" value="TreeGrafter"/>
</dbReference>
<proteinExistence type="predicted"/>
<dbReference type="Proteomes" id="UP001208570">
    <property type="component" value="Unassembled WGS sequence"/>
</dbReference>
<protein>
    <recommendedName>
        <fullName evidence="4">Fork-head domain-containing protein</fullName>
    </recommendedName>
</protein>
<evidence type="ECO:0000256" key="1">
    <source>
        <dbReference type="ARBA" id="ARBA00023125"/>
    </source>
</evidence>
<keyword evidence="6" id="KW-1185">Reference proteome</keyword>
<dbReference type="InterPro" id="IPR036388">
    <property type="entry name" value="WH-like_DNA-bd_sf"/>
</dbReference>
<dbReference type="GO" id="GO:0000981">
    <property type="term" value="F:DNA-binding transcription factor activity, RNA polymerase II-specific"/>
    <property type="evidence" value="ECO:0007669"/>
    <property type="project" value="TreeGrafter"/>
</dbReference>
<gene>
    <name evidence="5" type="ORF">LSH36_534g01014</name>
</gene>
<keyword evidence="1 2" id="KW-0238">DNA-binding</keyword>
<dbReference type="EMBL" id="JAODUP010000533">
    <property type="protein sequence ID" value="KAK2147855.1"/>
    <property type="molecule type" value="Genomic_DNA"/>
</dbReference>
<reference evidence="5" key="1">
    <citation type="journal article" date="2023" name="Mol. Biol. Evol.">
        <title>Third-Generation Sequencing Reveals the Adaptive Role of the Epigenome in Three Deep-Sea Polychaetes.</title>
        <authorList>
            <person name="Perez M."/>
            <person name="Aroh O."/>
            <person name="Sun Y."/>
            <person name="Lan Y."/>
            <person name="Juniper S.K."/>
            <person name="Young C.R."/>
            <person name="Angers B."/>
            <person name="Qian P.Y."/>
        </authorList>
    </citation>
    <scope>NUCLEOTIDE SEQUENCE</scope>
    <source>
        <strain evidence="5">P08H-3</strain>
    </source>
</reference>
<evidence type="ECO:0000256" key="3">
    <source>
        <dbReference type="SAM" id="MobiDB-lite"/>
    </source>
</evidence>
<feature type="compositionally biased region" description="Low complexity" evidence="3">
    <location>
        <begin position="15"/>
        <end position="33"/>
    </location>
</feature>
<dbReference type="PROSITE" id="PS50039">
    <property type="entry name" value="FORK_HEAD_3"/>
    <property type="match status" value="1"/>
</dbReference>
<name>A0AAD9J8H5_9ANNE</name>
<comment type="subcellular location">
    <subcellularLocation>
        <location evidence="2">Nucleus</location>
    </subcellularLocation>
</comment>
<dbReference type="PANTHER" id="PTHR11829">
    <property type="entry name" value="FORKHEAD BOX PROTEIN"/>
    <property type="match status" value="1"/>
</dbReference>
<dbReference type="SMART" id="SM00339">
    <property type="entry name" value="FH"/>
    <property type="match status" value="1"/>
</dbReference>
<dbReference type="Gene3D" id="1.10.10.10">
    <property type="entry name" value="Winged helix-like DNA-binding domain superfamily/Winged helix DNA-binding domain"/>
    <property type="match status" value="1"/>
</dbReference>